<proteinExistence type="predicted"/>
<evidence type="ECO:0000313" key="2">
    <source>
        <dbReference type="WBParaSite" id="BXY_0919500.1"/>
    </source>
</evidence>
<reference evidence="2" key="1">
    <citation type="submission" date="2016-11" db="UniProtKB">
        <authorList>
            <consortium name="WormBaseParasite"/>
        </authorList>
    </citation>
    <scope>IDENTIFICATION</scope>
</reference>
<dbReference type="Proteomes" id="UP000095284">
    <property type="component" value="Unplaced"/>
</dbReference>
<accession>A0A1I7S852</accession>
<dbReference type="AlphaFoldDB" id="A0A1I7S852"/>
<protein>
    <submittedName>
        <fullName evidence="2">Ovule protein</fullName>
    </submittedName>
</protein>
<sequence length="81" mass="8989">MSYHGVYCVFKNKIRQSLFAGRHASTVAHRNSGNTCGSLSNLALHVSAVLVVHALWDYGSLRSSNEQQEENEQSHDEISNT</sequence>
<name>A0A1I7S852_BURXY</name>
<organism evidence="1 2">
    <name type="scientific">Bursaphelenchus xylophilus</name>
    <name type="common">Pinewood nematode worm</name>
    <name type="synonym">Aphelenchoides xylophilus</name>
    <dbReference type="NCBI Taxonomy" id="6326"/>
    <lineage>
        <taxon>Eukaryota</taxon>
        <taxon>Metazoa</taxon>
        <taxon>Ecdysozoa</taxon>
        <taxon>Nematoda</taxon>
        <taxon>Chromadorea</taxon>
        <taxon>Rhabditida</taxon>
        <taxon>Tylenchina</taxon>
        <taxon>Tylenchomorpha</taxon>
        <taxon>Aphelenchoidea</taxon>
        <taxon>Aphelenchoididae</taxon>
        <taxon>Bursaphelenchus</taxon>
    </lineage>
</organism>
<evidence type="ECO:0000313" key="1">
    <source>
        <dbReference type="Proteomes" id="UP000095284"/>
    </source>
</evidence>
<dbReference type="WBParaSite" id="BXY_0919500.1">
    <property type="protein sequence ID" value="BXY_0919500.1"/>
    <property type="gene ID" value="BXY_0919500"/>
</dbReference>